<evidence type="ECO:0000256" key="7">
    <source>
        <dbReference type="ARBA" id="ARBA00022989"/>
    </source>
</evidence>
<comment type="similarity">
    <text evidence="2 13">Belongs to the integrin alpha chain family.</text>
</comment>
<gene>
    <name evidence="17" type="ORF">Cfor_01363</name>
</gene>
<dbReference type="GO" id="GO:0007229">
    <property type="term" value="P:integrin-mediated signaling pathway"/>
    <property type="evidence" value="ECO:0007669"/>
    <property type="project" value="UniProtKB-KW"/>
</dbReference>
<dbReference type="PANTHER" id="PTHR23220:SF83">
    <property type="entry name" value="INTEGRIN ALPHA-PS3-RELATED"/>
    <property type="match status" value="1"/>
</dbReference>
<feature type="compositionally biased region" description="Polar residues" evidence="14">
    <location>
        <begin position="916"/>
        <end position="933"/>
    </location>
</feature>
<dbReference type="InterPro" id="IPR028994">
    <property type="entry name" value="Integrin_alpha_N"/>
</dbReference>
<evidence type="ECO:0000256" key="13">
    <source>
        <dbReference type="RuleBase" id="RU003762"/>
    </source>
</evidence>
<dbReference type="Pfam" id="PF20806">
    <property type="entry name" value="Integrin_A_Ig_3"/>
    <property type="match status" value="1"/>
</dbReference>
<dbReference type="SUPFAM" id="SSF69318">
    <property type="entry name" value="Integrin alpha N-terminal domain"/>
    <property type="match status" value="1"/>
</dbReference>
<evidence type="ECO:0000313" key="17">
    <source>
        <dbReference type="EMBL" id="GFG35319.1"/>
    </source>
</evidence>
<keyword evidence="18" id="KW-1185">Reference proteome</keyword>
<dbReference type="Gene3D" id="2.60.40.1510">
    <property type="entry name" value="ntegrin, alpha v. Chain A, domain 3"/>
    <property type="match status" value="1"/>
</dbReference>
<feature type="repeat" description="FG-GAP" evidence="12">
    <location>
        <begin position="340"/>
        <end position="401"/>
    </location>
</feature>
<evidence type="ECO:0000256" key="9">
    <source>
        <dbReference type="ARBA" id="ARBA00023136"/>
    </source>
</evidence>
<comment type="subcellular location">
    <subcellularLocation>
        <location evidence="1 13">Membrane</location>
        <topology evidence="1 13">Single-pass type I membrane protein</topology>
    </subcellularLocation>
</comment>
<keyword evidence="6 13" id="KW-0130">Cell adhesion</keyword>
<keyword evidence="11" id="KW-0325">Glycoprotein</keyword>
<comment type="caution">
    <text evidence="17">The sequence shown here is derived from an EMBL/GenBank/DDBJ whole genome shotgun (WGS) entry which is preliminary data.</text>
</comment>
<dbReference type="Pfam" id="PF01839">
    <property type="entry name" value="FG-GAP"/>
    <property type="match status" value="2"/>
</dbReference>
<feature type="repeat" description="FG-GAP" evidence="12">
    <location>
        <begin position="466"/>
        <end position="528"/>
    </location>
</feature>
<sequence>MHVGGFWLFDFILPSLVVVSGFNLSPKHAVVFKDPTGQEGSYFGYSVALQQDGWLLVGAPRGNSTHPKHLNITEPGMVYLCQIEGDAKCRSLLLDSAGNDRNKEDGYLQHKHNAWTGIALDAMDGRNGKIAVCGPRWVNLFYEAKGRDFVTGICYVTDVSNSEKNADKLIPLNNDSKFFYQKKPNDTDNIRRVAYYYAYGQFGMSVHFTRGPKCRKIHNLCLASVRAIYATAKYEIVFCPFFRIRVETEDTFRSPATKGTVVRYKTNGSGIPDVPNPLRTPQLRNYTYVGYSVSSGNFLSGKNKTYYVSGAPRAGKEYQGKVYVFDIHNAMNASDDHRIEVIQELEGKQTGEYFGAAICVLDVNGDGLDDIIVGAPHYGAAKTWDQGRIYVHLTKNATENIAFDSKDILGSRQSGAQFGAAVSSLGDINKDGYNDFVVGAPYEDSWTGVIYIYHGAKAWPSREASQRIVGREIRPDIKGFGISFSRTLDIDGNNYNDIAVGAYKSGNAIVLKTRPVIRYEAIITPEVSSIGFNETSFSIKACITYRGRNVPATVGTTVILTLDSSYRRVKPENIAYDSPVSKNIFMCKTYNVKIESFLHDFSNPIELSMEYKVKDESNGDTFCKSCPVVDPRKPNSVRSVLPYATGCLMDNMCTPSLNVTAEFTDVVLPLILGSQPTVSMKVTVRNSEEPAFLAYAVIPLPASCPLVRVPPPCELVDNSDDQAASSSPEQQLKCLVGNPLSKGKKGTVQMDFNVENVASGTERVVFNVSVISAGREMTPHDNSDNLTLSFITLTDIGVSGFSDREEIVFSKRNETNETKTEFSHYYEVKNFGPSPLNKVDLEFKIPISYAGVKNFIEINEIKARHDGKHVPCVRSDIGLVGLRKSFSLSTNSEPRNTTEETEFSDQTTAENEEATESGNTSQFEDTTESSNTSKSEDTLKKLRSVVGTTVLARPKPTQPPEGKLSVDCKNPETTCVTVSCSLRGPIKYLSRAHVSFSMSAAIKDLGDFTCPYRVGTA</sequence>
<keyword evidence="5" id="KW-0677">Repeat</keyword>
<keyword evidence="10 13" id="KW-0675">Receptor</keyword>
<feature type="region of interest" description="Disordered" evidence="14">
    <location>
        <begin position="888"/>
        <end position="939"/>
    </location>
</feature>
<evidence type="ECO:0000256" key="5">
    <source>
        <dbReference type="ARBA" id="ARBA00022737"/>
    </source>
</evidence>
<dbReference type="PROSITE" id="PS51470">
    <property type="entry name" value="FG_GAP"/>
    <property type="match status" value="4"/>
</dbReference>
<dbReference type="GO" id="GO:0007157">
    <property type="term" value="P:heterophilic cell-cell adhesion via plasma membrane cell adhesion molecules"/>
    <property type="evidence" value="ECO:0007669"/>
    <property type="project" value="UniProtKB-ARBA"/>
</dbReference>
<evidence type="ECO:0000256" key="4">
    <source>
        <dbReference type="ARBA" id="ARBA00022729"/>
    </source>
</evidence>
<dbReference type="InterPro" id="IPR048286">
    <property type="entry name" value="Integrin_alpha_Ig-like_3"/>
</dbReference>
<evidence type="ECO:0000259" key="15">
    <source>
        <dbReference type="Pfam" id="PF20805"/>
    </source>
</evidence>
<dbReference type="PANTHER" id="PTHR23220">
    <property type="entry name" value="INTEGRIN ALPHA"/>
    <property type="match status" value="1"/>
</dbReference>
<protein>
    <submittedName>
        <fullName evidence="17">Uncharacterized protein</fullName>
    </submittedName>
</protein>
<evidence type="ECO:0000256" key="3">
    <source>
        <dbReference type="ARBA" id="ARBA00022692"/>
    </source>
</evidence>
<reference evidence="18" key="1">
    <citation type="submission" date="2020-01" db="EMBL/GenBank/DDBJ databases">
        <title>Draft genome sequence of the Termite Coptotermes fromosanus.</title>
        <authorList>
            <person name="Itakura S."/>
            <person name="Yosikawa Y."/>
            <person name="Umezawa K."/>
        </authorList>
    </citation>
    <scope>NUCLEOTIDE SEQUENCE [LARGE SCALE GENOMIC DNA]</scope>
</reference>
<organism evidence="17 18">
    <name type="scientific">Coptotermes formosanus</name>
    <name type="common">Formosan subterranean termite</name>
    <dbReference type="NCBI Taxonomy" id="36987"/>
    <lineage>
        <taxon>Eukaryota</taxon>
        <taxon>Metazoa</taxon>
        <taxon>Ecdysozoa</taxon>
        <taxon>Arthropoda</taxon>
        <taxon>Hexapoda</taxon>
        <taxon>Insecta</taxon>
        <taxon>Pterygota</taxon>
        <taxon>Neoptera</taxon>
        <taxon>Polyneoptera</taxon>
        <taxon>Dictyoptera</taxon>
        <taxon>Blattodea</taxon>
        <taxon>Blattoidea</taxon>
        <taxon>Termitoidae</taxon>
        <taxon>Rhinotermitidae</taxon>
        <taxon>Coptotermes</taxon>
    </lineage>
</organism>
<evidence type="ECO:0000256" key="1">
    <source>
        <dbReference type="ARBA" id="ARBA00004479"/>
    </source>
</evidence>
<accession>A0A6L2PRS6</accession>
<dbReference type="PRINTS" id="PR01185">
    <property type="entry name" value="INTEGRINA"/>
</dbReference>
<dbReference type="GO" id="GO:0005178">
    <property type="term" value="F:integrin binding"/>
    <property type="evidence" value="ECO:0007669"/>
    <property type="project" value="TreeGrafter"/>
</dbReference>
<evidence type="ECO:0000256" key="6">
    <source>
        <dbReference type="ARBA" id="ARBA00022889"/>
    </source>
</evidence>
<evidence type="ECO:0000256" key="14">
    <source>
        <dbReference type="SAM" id="MobiDB-lite"/>
    </source>
</evidence>
<dbReference type="Pfam" id="PF20805">
    <property type="entry name" value="Integrin_A_Ig_2"/>
    <property type="match status" value="1"/>
</dbReference>
<keyword evidence="4 13" id="KW-0732">Signal</keyword>
<dbReference type="InterPro" id="IPR013517">
    <property type="entry name" value="FG-GAP"/>
</dbReference>
<name>A0A6L2PRS6_COPFO</name>
<dbReference type="InterPro" id="IPR013519">
    <property type="entry name" value="Int_alpha_beta-p"/>
</dbReference>
<dbReference type="FunCoup" id="A0A6L2PRS6">
    <property type="interactions" value="4"/>
</dbReference>
<dbReference type="InParanoid" id="A0A6L2PRS6"/>
<evidence type="ECO:0000313" key="18">
    <source>
        <dbReference type="Proteomes" id="UP000502823"/>
    </source>
</evidence>
<dbReference type="GO" id="GO:0009897">
    <property type="term" value="C:external side of plasma membrane"/>
    <property type="evidence" value="ECO:0007669"/>
    <property type="project" value="TreeGrafter"/>
</dbReference>
<dbReference type="InterPro" id="IPR048285">
    <property type="entry name" value="Integrin_alpha_Ig-like_2"/>
</dbReference>
<evidence type="ECO:0000259" key="16">
    <source>
        <dbReference type="Pfam" id="PF20806"/>
    </source>
</evidence>
<evidence type="ECO:0000256" key="11">
    <source>
        <dbReference type="ARBA" id="ARBA00023180"/>
    </source>
</evidence>
<proteinExistence type="inferred from homology"/>
<dbReference type="SMART" id="SM00191">
    <property type="entry name" value="Int_alpha"/>
    <property type="match status" value="5"/>
</dbReference>
<evidence type="ECO:0000256" key="2">
    <source>
        <dbReference type="ARBA" id="ARBA00008054"/>
    </source>
</evidence>
<dbReference type="Gene3D" id="2.60.40.1460">
    <property type="entry name" value="Integrin domains. Chain A, domain 2"/>
    <property type="match status" value="1"/>
</dbReference>
<feature type="chain" id="PRO_5027156481" evidence="13">
    <location>
        <begin position="22"/>
        <end position="1017"/>
    </location>
</feature>
<dbReference type="GO" id="GO:0007160">
    <property type="term" value="P:cell-matrix adhesion"/>
    <property type="evidence" value="ECO:0007669"/>
    <property type="project" value="TreeGrafter"/>
</dbReference>
<dbReference type="InterPro" id="IPR000413">
    <property type="entry name" value="Integrin_alpha"/>
</dbReference>
<keyword evidence="3" id="KW-0812">Transmembrane</keyword>
<dbReference type="Proteomes" id="UP000502823">
    <property type="component" value="Unassembled WGS sequence"/>
</dbReference>
<evidence type="ECO:0000256" key="12">
    <source>
        <dbReference type="PROSITE-ProRule" id="PRU00803"/>
    </source>
</evidence>
<dbReference type="InterPro" id="IPR032695">
    <property type="entry name" value="Integrin_dom_sf"/>
</dbReference>
<keyword evidence="7" id="KW-1133">Transmembrane helix</keyword>
<feature type="repeat" description="FG-GAP" evidence="12">
    <location>
        <begin position="29"/>
        <end position="90"/>
    </location>
</feature>
<feature type="repeat" description="FG-GAP" evidence="12">
    <location>
        <begin position="405"/>
        <end position="462"/>
    </location>
</feature>
<feature type="domain" description="Integrin alpha second immunoglobulin-like" evidence="15">
    <location>
        <begin position="647"/>
        <end position="782"/>
    </location>
</feature>
<dbReference type="OrthoDB" id="5573735at2759"/>
<dbReference type="AlphaFoldDB" id="A0A6L2PRS6"/>
<feature type="domain" description="Integrin alpha third immunoglobulin-like" evidence="16">
    <location>
        <begin position="798"/>
        <end position="983"/>
    </location>
</feature>
<evidence type="ECO:0000256" key="8">
    <source>
        <dbReference type="ARBA" id="ARBA00023037"/>
    </source>
</evidence>
<dbReference type="GO" id="GO:0008305">
    <property type="term" value="C:integrin complex"/>
    <property type="evidence" value="ECO:0007669"/>
    <property type="project" value="InterPro"/>
</dbReference>
<dbReference type="GO" id="GO:0033627">
    <property type="term" value="P:cell adhesion mediated by integrin"/>
    <property type="evidence" value="ECO:0007669"/>
    <property type="project" value="TreeGrafter"/>
</dbReference>
<keyword evidence="8 13" id="KW-0401">Integrin</keyword>
<dbReference type="Gene3D" id="2.60.40.1530">
    <property type="entry name" value="ntegrin, alpha v. Chain A, domain 4"/>
    <property type="match status" value="1"/>
</dbReference>
<dbReference type="EMBL" id="BLKM01012032">
    <property type="protein sequence ID" value="GFG35319.1"/>
    <property type="molecule type" value="Genomic_DNA"/>
</dbReference>
<keyword evidence="9" id="KW-0472">Membrane</keyword>
<dbReference type="Gene3D" id="2.130.10.130">
    <property type="entry name" value="Integrin alpha, N-terminal"/>
    <property type="match status" value="1"/>
</dbReference>
<dbReference type="SUPFAM" id="SSF69179">
    <property type="entry name" value="Integrin domains"/>
    <property type="match status" value="3"/>
</dbReference>
<evidence type="ECO:0000256" key="10">
    <source>
        <dbReference type="ARBA" id="ARBA00023170"/>
    </source>
</evidence>
<feature type="signal peptide" evidence="13">
    <location>
        <begin position="1"/>
        <end position="21"/>
    </location>
</feature>